<keyword evidence="4" id="KW-1185">Reference proteome</keyword>
<dbReference type="PANTHER" id="PTHR45620:SF23">
    <property type="entry name" value="GLUCAGON-LIKE PEPTIDE 2 RECEPTOR"/>
    <property type="match status" value="1"/>
</dbReference>
<feature type="domain" description="G-protein coupled receptors family 2 profile 1" evidence="2">
    <location>
        <begin position="22"/>
        <end position="108"/>
    </location>
</feature>
<evidence type="ECO:0000259" key="2">
    <source>
        <dbReference type="PROSITE" id="PS50227"/>
    </source>
</evidence>
<evidence type="ECO:0000256" key="1">
    <source>
        <dbReference type="SAM" id="Phobius"/>
    </source>
</evidence>
<dbReference type="AlphaFoldDB" id="A0A8C4WWW4"/>
<dbReference type="Proteomes" id="UP000694388">
    <property type="component" value="Unplaced"/>
</dbReference>
<keyword evidence="1" id="KW-0812">Transmembrane</keyword>
<protein>
    <recommendedName>
        <fullName evidence="2">G-protein coupled receptors family 2 profile 1 domain-containing protein</fullName>
    </recommendedName>
</protein>
<dbReference type="GO" id="GO:0005886">
    <property type="term" value="C:plasma membrane"/>
    <property type="evidence" value="ECO:0007669"/>
    <property type="project" value="TreeGrafter"/>
</dbReference>
<evidence type="ECO:0000313" key="3">
    <source>
        <dbReference type="Ensembl" id="ENSEBUP00000016266.1"/>
    </source>
</evidence>
<dbReference type="PANTHER" id="PTHR45620">
    <property type="entry name" value="PDF RECEPTOR-LIKE PROTEIN-RELATED"/>
    <property type="match status" value="1"/>
</dbReference>
<organism evidence="3 4">
    <name type="scientific">Eptatretus burgeri</name>
    <name type="common">Inshore hagfish</name>
    <dbReference type="NCBI Taxonomy" id="7764"/>
    <lineage>
        <taxon>Eukaryota</taxon>
        <taxon>Metazoa</taxon>
        <taxon>Chordata</taxon>
        <taxon>Craniata</taxon>
        <taxon>Vertebrata</taxon>
        <taxon>Cyclostomata</taxon>
        <taxon>Myxini</taxon>
        <taxon>Myxiniformes</taxon>
        <taxon>Myxinidae</taxon>
        <taxon>Eptatretinae</taxon>
        <taxon>Eptatretus</taxon>
    </lineage>
</organism>
<dbReference type="PROSITE" id="PS00649">
    <property type="entry name" value="G_PROTEIN_RECEP_F2_1"/>
    <property type="match status" value="1"/>
</dbReference>
<feature type="transmembrane region" description="Helical" evidence="1">
    <location>
        <begin position="115"/>
        <end position="138"/>
    </location>
</feature>
<name>A0A8C4WWW4_EPTBU</name>
<accession>A0A8C4WWW4</accession>
<dbReference type="InterPro" id="IPR001879">
    <property type="entry name" value="GPCR_2_extracellular_dom"/>
</dbReference>
<dbReference type="InterPro" id="IPR036445">
    <property type="entry name" value="GPCR_2_extracell_dom_sf"/>
</dbReference>
<sequence>MIFQKYIGPDMFLWIRHYVVEVCAPLSSLLVIAGIITFSGVFCNRTFDLYACWPDTFPGNKATVPCPWYLPWIDSGKSYRVCAIDGHWLRVGNSSLIWKDHSECEDMELWKTLQMIYTIGYSLSFFSLALSIFILLSLR</sequence>
<dbReference type="PROSITE" id="PS50227">
    <property type="entry name" value="G_PROTEIN_RECEP_F2_3"/>
    <property type="match status" value="1"/>
</dbReference>
<dbReference type="Gene3D" id="4.10.1240.10">
    <property type="entry name" value="GPCR, family 2, extracellular hormone receptor domain"/>
    <property type="match status" value="1"/>
</dbReference>
<dbReference type="InterPro" id="IPR017983">
    <property type="entry name" value="GPCR_2_secretin-like_CS"/>
</dbReference>
<dbReference type="SUPFAM" id="SSF111418">
    <property type="entry name" value="Hormone receptor domain"/>
    <property type="match status" value="1"/>
</dbReference>
<dbReference type="InterPro" id="IPR050332">
    <property type="entry name" value="GPCR_2"/>
</dbReference>
<reference evidence="3" key="1">
    <citation type="submission" date="2025-08" db="UniProtKB">
        <authorList>
            <consortium name="Ensembl"/>
        </authorList>
    </citation>
    <scope>IDENTIFICATION</scope>
</reference>
<reference evidence="3" key="2">
    <citation type="submission" date="2025-09" db="UniProtKB">
        <authorList>
            <consortium name="Ensembl"/>
        </authorList>
    </citation>
    <scope>IDENTIFICATION</scope>
</reference>
<dbReference type="GO" id="GO:0017046">
    <property type="term" value="F:peptide hormone binding"/>
    <property type="evidence" value="ECO:0007669"/>
    <property type="project" value="TreeGrafter"/>
</dbReference>
<dbReference type="Pfam" id="PF02793">
    <property type="entry name" value="HRM"/>
    <property type="match status" value="1"/>
</dbReference>
<dbReference type="GO" id="GO:0004967">
    <property type="term" value="F:glucagon receptor activity"/>
    <property type="evidence" value="ECO:0007669"/>
    <property type="project" value="TreeGrafter"/>
</dbReference>
<keyword evidence="1" id="KW-1133">Transmembrane helix</keyword>
<dbReference type="GO" id="GO:0007188">
    <property type="term" value="P:adenylate cyclase-modulating G protein-coupled receptor signaling pathway"/>
    <property type="evidence" value="ECO:0007669"/>
    <property type="project" value="TreeGrafter"/>
</dbReference>
<dbReference type="Ensembl" id="ENSEBUT00000016842.1">
    <property type="protein sequence ID" value="ENSEBUP00000016266.1"/>
    <property type="gene ID" value="ENSEBUG00000010209.1"/>
</dbReference>
<feature type="transmembrane region" description="Helical" evidence="1">
    <location>
        <begin position="18"/>
        <end position="41"/>
    </location>
</feature>
<dbReference type="OMA" id="CNIRTHE"/>
<dbReference type="GeneTree" id="ENSGT00940000158127"/>
<keyword evidence="1" id="KW-0472">Membrane</keyword>
<proteinExistence type="predicted"/>
<evidence type="ECO:0000313" key="4">
    <source>
        <dbReference type="Proteomes" id="UP000694388"/>
    </source>
</evidence>
<dbReference type="SMART" id="SM00008">
    <property type="entry name" value="HormR"/>
    <property type="match status" value="1"/>
</dbReference>